<organism evidence="11 12">
    <name type="scientific">Aduncisulcus paluster</name>
    <dbReference type="NCBI Taxonomy" id="2918883"/>
    <lineage>
        <taxon>Eukaryota</taxon>
        <taxon>Metamonada</taxon>
        <taxon>Carpediemonas-like organisms</taxon>
        <taxon>Aduncisulcus</taxon>
    </lineage>
</organism>
<dbReference type="Gene3D" id="3.30.930.10">
    <property type="entry name" value="Bira Bifunctional Protein, Domain 2"/>
    <property type="match status" value="1"/>
</dbReference>
<dbReference type="InterPro" id="IPR006195">
    <property type="entry name" value="aa-tRNA-synth_II"/>
</dbReference>
<dbReference type="InterPro" id="IPR002314">
    <property type="entry name" value="aa-tRNA-synt_IIb"/>
</dbReference>
<evidence type="ECO:0000256" key="4">
    <source>
        <dbReference type="ARBA" id="ARBA00022741"/>
    </source>
</evidence>
<sequence>MYTVEIDEEDYAIKPMNCPGGMIVYGMEMRSYRDFPLRIGEVGRVHRHELSGALHGLMRVRAFTQDDAHIFMLPEQIKDEIKNVASLIDEVYAKF</sequence>
<dbReference type="EMBL" id="BQXS01007369">
    <property type="protein sequence ID" value="GKT27320.1"/>
    <property type="molecule type" value="Genomic_DNA"/>
</dbReference>
<evidence type="ECO:0000256" key="1">
    <source>
        <dbReference type="ARBA" id="ARBA00008226"/>
    </source>
</evidence>
<evidence type="ECO:0000256" key="9">
    <source>
        <dbReference type="ARBA" id="ARBA00049515"/>
    </source>
</evidence>
<keyword evidence="7" id="KW-0030">Aminoacyl-tRNA synthetase</keyword>
<dbReference type="SUPFAM" id="SSF55681">
    <property type="entry name" value="Class II aaRS and biotin synthetases"/>
    <property type="match status" value="1"/>
</dbReference>
<keyword evidence="6" id="KW-0648">Protein biosynthesis</keyword>
<evidence type="ECO:0000256" key="6">
    <source>
        <dbReference type="ARBA" id="ARBA00022917"/>
    </source>
</evidence>
<dbReference type="Pfam" id="PF00587">
    <property type="entry name" value="tRNA-synt_2b"/>
    <property type="match status" value="1"/>
</dbReference>
<keyword evidence="3 11" id="KW-0436">Ligase</keyword>
<dbReference type="PRINTS" id="PR01047">
    <property type="entry name" value="TRNASYNTHTHR"/>
</dbReference>
<proteinExistence type="inferred from homology"/>
<comment type="catalytic activity">
    <reaction evidence="9">
        <text>tRNA(Thr) + L-threonine + ATP = L-threonyl-tRNA(Thr) + AMP + diphosphate + H(+)</text>
        <dbReference type="Rhea" id="RHEA:24624"/>
        <dbReference type="Rhea" id="RHEA-COMP:9670"/>
        <dbReference type="Rhea" id="RHEA-COMP:9704"/>
        <dbReference type="ChEBI" id="CHEBI:15378"/>
        <dbReference type="ChEBI" id="CHEBI:30616"/>
        <dbReference type="ChEBI" id="CHEBI:33019"/>
        <dbReference type="ChEBI" id="CHEBI:57926"/>
        <dbReference type="ChEBI" id="CHEBI:78442"/>
        <dbReference type="ChEBI" id="CHEBI:78534"/>
        <dbReference type="ChEBI" id="CHEBI:456215"/>
        <dbReference type="EC" id="6.1.1.3"/>
    </reaction>
</comment>
<dbReference type="InterPro" id="IPR045864">
    <property type="entry name" value="aa-tRNA-synth_II/BPL/LPL"/>
</dbReference>
<evidence type="ECO:0000256" key="7">
    <source>
        <dbReference type="ARBA" id="ARBA00023146"/>
    </source>
</evidence>
<keyword evidence="5" id="KW-0067">ATP-binding</keyword>
<keyword evidence="4" id="KW-0547">Nucleotide-binding</keyword>
<evidence type="ECO:0000256" key="5">
    <source>
        <dbReference type="ARBA" id="ARBA00022840"/>
    </source>
</evidence>
<dbReference type="PANTHER" id="PTHR11451">
    <property type="entry name" value="THREONINE-TRNA LIGASE"/>
    <property type="match status" value="1"/>
</dbReference>
<evidence type="ECO:0000313" key="12">
    <source>
        <dbReference type="Proteomes" id="UP001057375"/>
    </source>
</evidence>
<dbReference type="PANTHER" id="PTHR11451:SF44">
    <property type="entry name" value="THREONINE--TRNA LIGASE, CHLOROPLASTIC_MITOCHONDRIAL 2"/>
    <property type="match status" value="1"/>
</dbReference>
<evidence type="ECO:0000256" key="2">
    <source>
        <dbReference type="ARBA" id="ARBA00013163"/>
    </source>
</evidence>
<comment type="caution">
    <text evidence="11">The sequence shown here is derived from an EMBL/GenBank/DDBJ whole genome shotgun (WGS) entry which is preliminary data.</text>
</comment>
<dbReference type="PROSITE" id="PS50862">
    <property type="entry name" value="AA_TRNA_LIGASE_II"/>
    <property type="match status" value="1"/>
</dbReference>
<dbReference type="EC" id="6.1.1.3" evidence="2"/>
<gene>
    <name evidence="11" type="ORF">ADUPG1_004756</name>
</gene>
<name>A0ABQ5K437_9EUKA</name>
<dbReference type="GO" id="GO:0016874">
    <property type="term" value="F:ligase activity"/>
    <property type="evidence" value="ECO:0007669"/>
    <property type="project" value="UniProtKB-KW"/>
</dbReference>
<feature type="non-terminal residue" evidence="11">
    <location>
        <position position="95"/>
    </location>
</feature>
<protein>
    <recommendedName>
        <fullName evidence="2">threonine--tRNA ligase</fullName>
        <ecNumber evidence="2">6.1.1.3</ecNumber>
    </recommendedName>
    <alternativeName>
        <fullName evidence="8">Threonyl-tRNA synthetase</fullName>
    </alternativeName>
</protein>
<reference evidence="11" key="1">
    <citation type="submission" date="2022-03" db="EMBL/GenBank/DDBJ databases">
        <title>Draft genome sequence of Aduncisulcus paluster, a free-living microaerophilic Fornicata.</title>
        <authorList>
            <person name="Yuyama I."/>
            <person name="Kume K."/>
            <person name="Tamura T."/>
            <person name="Inagaki Y."/>
            <person name="Hashimoto T."/>
        </authorList>
    </citation>
    <scope>NUCLEOTIDE SEQUENCE</scope>
    <source>
        <strain evidence="11">NY0171</strain>
    </source>
</reference>
<comment type="similarity">
    <text evidence="1">Belongs to the class-II aminoacyl-tRNA synthetase family.</text>
</comment>
<evidence type="ECO:0000256" key="8">
    <source>
        <dbReference type="ARBA" id="ARBA00031900"/>
    </source>
</evidence>
<evidence type="ECO:0000259" key="10">
    <source>
        <dbReference type="PROSITE" id="PS50862"/>
    </source>
</evidence>
<dbReference type="Proteomes" id="UP001057375">
    <property type="component" value="Unassembled WGS sequence"/>
</dbReference>
<evidence type="ECO:0000313" key="11">
    <source>
        <dbReference type="EMBL" id="GKT27320.1"/>
    </source>
</evidence>
<keyword evidence="12" id="KW-1185">Reference proteome</keyword>
<dbReference type="InterPro" id="IPR002320">
    <property type="entry name" value="Thr-tRNA-ligase_IIa"/>
</dbReference>
<evidence type="ECO:0000256" key="3">
    <source>
        <dbReference type="ARBA" id="ARBA00022598"/>
    </source>
</evidence>
<accession>A0ABQ5K437</accession>
<feature type="domain" description="Aminoacyl-transfer RNA synthetases class-II family profile" evidence="10">
    <location>
        <begin position="1"/>
        <end position="95"/>
    </location>
</feature>